<protein>
    <submittedName>
        <fullName evidence="2">Uncharacterized protein</fullName>
    </submittedName>
</protein>
<keyword evidence="3" id="KW-1185">Reference proteome</keyword>
<dbReference type="CDD" id="cd22191">
    <property type="entry name" value="DPBB_RlpA_EXP_N-like"/>
    <property type="match status" value="1"/>
</dbReference>
<organism evidence="2 3">
    <name type="scientific">Emergomyces pasteurianus Ep9510</name>
    <dbReference type="NCBI Taxonomy" id="1447872"/>
    <lineage>
        <taxon>Eukaryota</taxon>
        <taxon>Fungi</taxon>
        <taxon>Dikarya</taxon>
        <taxon>Ascomycota</taxon>
        <taxon>Pezizomycotina</taxon>
        <taxon>Eurotiomycetes</taxon>
        <taxon>Eurotiomycetidae</taxon>
        <taxon>Onygenales</taxon>
        <taxon>Ajellomycetaceae</taxon>
        <taxon>Emergomyces</taxon>
    </lineage>
</organism>
<dbReference type="AlphaFoldDB" id="A0A1J9QH93"/>
<name>A0A1J9QH93_9EURO</name>
<reference evidence="2 3" key="1">
    <citation type="submission" date="2015-07" db="EMBL/GenBank/DDBJ databases">
        <title>Emmonsia species relationships and genome sequence.</title>
        <authorList>
            <consortium name="The Broad Institute Genomics Platform"/>
            <person name="Cuomo C.A."/>
            <person name="Munoz J.F."/>
            <person name="Imamovic A."/>
            <person name="Priest M.E."/>
            <person name="Young S."/>
            <person name="Clay O.K."/>
            <person name="McEwen J.G."/>
        </authorList>
    </citation>
    <scope>NUCLEOTIDE SEQUENCE [LARGE SCALE GENOMIC DNA]</scope>
    <source>
        <strain evidence="2 3">UAMH 9510</strain>
    </source>
</reference>
<feature type="region of interest" description="Disordered" evidence="1">
    <location>
        <begin position="1"/>
        <end position="36"/>
    </location>
</feature>
<evidence type="ECO:0000313" key="2">
    <source>
        <dbReference type="EMBL" id="OJD19571.1"/>
    </source>
</evidence>
<evidence type="ECO:0000313" key="3">
    <source>
        <dbReference type="Proteomes" id="UP000182235"/>
    </source>
</evidence>
<proteinExistence type="predicted"/>
<comment type="caution">
    <text evidence="2">The sequence shown here is derived from an EMBL/GenBank/DDBJ whole genome shotgun (WGS) entry which is preliminary data.</text>
</comment>
<dbReference type="EMBL" id="LGRN01000007">
    <property type="protein sequence ID" value="OJD19571.1"/>
    <property type="molecule type" value="Genomic_DNA"/>
</dbReference>
<accession>A0A1J9QH93</accession>
<sequence>MKIQPENRNPQKRKITPPQSLAYLHSSTSPRSPTIQPGQLIIDALARLRQPTENNSNKTTASVVCTFNRKYNSSSSASDPTASLAYINPALLQVGKSDGNGTGLCGTPIIVINPFLNKAISATIGGGCMNCSMYDVELSEGVWRELTGERRGGAGVDKEGLEGLKLGSVWRDGREKVGVSIQWMISPLSPRQRQLVATRNLGLNSTQLPNPTRKGRLPIPPGISEVQTWVSGS</sequence>
<dbReference type="VEuPathDB" id="FungiDB:AJ78_00428"/>
<gene>
    <name evidence="2" type="ORF">AJ78_00428</name>
</gene>
<feature type="compositionally biased region" description="Polar residues" evidence="1">
    <location>
        <begin position="25"/>
        <end position="36"/>
    </location>
</feature>
<evidence type="ECO:0000256" key="1">
    <source>
        <dbReference type="SAM" id="MobiDB-lite"/>
    </source>
</evidence>
<dbReference type="Proteomes" id="UP000182235">
    <property type="component" value="Unassembled WGS sequence"/>
</dbReference>
<dbReference type="OrthoDB" id="4188644at2759"/>